<feature type="binding site" evidence="5">
    <location>
        <position position="272"/>
    </location>
    <ligand>
        <name>isopentenyl diphosphate</name>
        <dbReference type="ChEBI" id="CHEBI:128769"/>
    </ligand>
</feature>
<feature type="binding site" evidence="5">
    <location>
        <position position="48"/>
    </location>
    <ligand>
        <name>isopentenyl diphosphate</name>
        <dbReference type="ChEBI" id="CHEBI:128769"/>
    </ligand>
</feature>
<dbReference type="PANTHER" id="PTHR30426:SF0">
    <property type="entry name" value="4-HYDROXY-3-METHYLBUT-2-ENYL DIPHOSPHATE REDUCTASE"/>
    <property type="match status" value="1"/>
</dbReference>
<keyword evidence="1 5" id="KW-0004">4Fe-4S</keyword>
<evidence type="ECO:0000313" key="6">
    <source>
        <dbReference type="EMBL" id="MBB5346526.1"/>
    </source>
</evidence>
<evidence type="ECO:0000256" key="5">
    <source>
        <dbReference type="HAMAP-Rule" id="MF_00191"/>
    </source>
</evidence>
<evidence type="ECO:0000256" key="3">
    <source>
        <dbReference type="ARBA" id="ARBA00023004"/>
    </source>
</evidence>
<comment type="catalytic activity">
    <reaction evidence="5">
        <text>dimethylallyl diphosphate + 2 oxidized [2Fe-2S]-[ferredoxin] + H2O = (2E)-4-hydroxy-3-methylbut-2-enyl diphosphate + 2 reduced [2Fe-2S]-[ferredoxin] + 2 H(+)</text>
        <dbReference type="Rhea" id="RHEA:24825"/>
        <dbReference type="Rhea" id="RHEA-COMP:10000"/>
        <dbReference type="Rhea" id="RHEA-COMP:10001"/>
        <dbReference type="ChEBI" id="CHEBI:15377"/>
        <dbReference type="ChEBI" id="CHEBI:15378"/>
        <dbReference type="ChEBI" id="CHEBI:33737"/>
        <dbReference type="ChEBI" id="CHEBI:33738"/>
        <dbReference type="ChEBI" id="CHEBI:57623"/>
        <dbReference type="ChEBI" id="CHEBI:128753"/>
        <dbReference type="EC" id="1.17.7.4"/>
    </reaction>
</comment>
<dbReference type="Proteomes" id="UP000539642">
    <property type="component" value="Unassembled WGS sequence"/>
</dbReference>
<dbReference type="NCBIfam" id="TIGR00216">
    <property type="entry name" value="ispH_lytB"/>
    <property type="match status" value="1"/>
</dbReference>
<feature type="binding site" evidence="5">
    <location>
        <position position="81"/>
    </location>
    <ligand>
        <name>dimethylallyl diphosphate</name>
        <dbReference type="ChEBI" id="CHEBI:57623"/>
    </ligand>
</feature>
<dbReference type="EMBL" id="JACHEO010000001">
    <property type="protein sequence ID" value="MBB5346526.1"/>
    <property type="molecule type" value="Genomic_DNA"/>
</dbReference>
<organism evidence="6 7">
    <name type="scientific">Desulfoprunum benzoelyticum</name>
    <dbReference type="NCBI Taxonomy" id="1506996"/>
    <lineage>
        <taxon>Bacteria</taxon>
        <taxon>Pseudomonadati</taxon>
        <taxon>Thermodesulfobacteriota</taxon>
        <taxon>Desulfobulbia</taxon>
        <taxon>Desulfobulbales</taxon>
        <taxon>Desulfobulbaceae</taxon>
        <taxon>Desulfoprunum</taxon>
    </lineage>
</organism>
<comment type="catalytic activity">
    <reaction evidence="5">
        <text>isopentenyl diphosphate + 2 oxidized [2Fe-2S]-[ferredoxin] + H2O = (2E)-4-hydroxy-3-methylbut-2-enyl diphosphate + 2 reduced [2Fe-2S]-[ferredoxin] + 2 H(+)</text>
        <dbReference type="Rhea" id="RHEA:24488"/>
        <dbReference type="Rhea" id="RHEA-COMP:10000"/>
        <dbReference type="Rhea" id="RHEA-COMP:10001"/>
        <dbReference type="ChEBI" id="CHEBI:15377"/>
        <dbReference type="ChEBI" id="CHEBI:15378"/>
        <dbReference type="ChEBI" id="CHEBI:33737"/>
        <dbReference type="ChEBI" id="CHEBI:33738"/>
        <dbReference type="ChEBI" id="CHEBI:128753"/>
        <dbReference type="ChEBI" id="CHEBI:128769"/>
        <dbReference type="EC" id="1.17.7.4"/>
    </reaction>
</comment>
<keyword evidence="4 5" id="KW-0411">Iron-sulfur</keyword>
<feature type="binding site" evidence="5">
    <location>
        <position position="48"/>
    </location>
    <ligand>
        <name>dimethylallyl diphosphate</name>
        <dbReference type="ChEBI" id="CHEBI:57623"/>
    </ligand>
</feature>
<dbReference type="RefSeq" id="WP_183347448.1">
    <property type="nucleotide sequence ID" value="NZ_JACHEO010000001.1"/>
</dbReference>
<dbReference type="HAMAP" id="MF_00191">
    <property type="entry name" value="IspH"/>
    <property type="match status" value="1"/>
</dbReference>
<feature type="binding site" evidence="5">
    <location>
        <position position="230"/>
    </location>
    <ligand>
        <name>(2E)-4-hydroxy-3-methylbut-2-enyl diphosphate</name>
        <dbReference type="ChEBI" id="CHEBI:128753"/>
    </ligand>
</feature>
<feature type="binding site" evidence="5">
    <location>
        <position position="229"/>
    </location>
    <ligand>
        <name>isopentenyl diphosphate</name>
        <dbReference type="ChEBI" id="CHEBI:128769"/>
    </ligand>
</feature>
<comment type="caution">
    <text evidence="6">The sequence shown here is derived from an EMBL/GenBank/DDBJ whole genome shotgun (WGS) entry which is preliminary data.</text>
</comment>
<dbReference type="EC" id="1.17.7.4" evidence="5"/>
<dbReference type="Gene3D" id="3.40.1010.20">
    <property type="entry name" value="4-hydroxy-3-methylbut-2-enyl diphosphate reductase, catalytic domain"/>
    <property type="match status" value="2"/>
</dbReference>
<dbReference type="UniPathway" id="UPA00056">
    <property type="reaction ID" value="UER00097"/>
</dbReference>
<dbReference type="GO" id="GO:0051539">
    <property type="term" value="F:4 iron, 4 sulfur cluster binding"/>
    <property type="evidence" value="ECO:0007669"/>
    <property type="project" value="UniProtKB-UniRule"/>
</dbReference>
<feature type="binding site" evidence="5">
    <location>
        <position position="48"/>
    </location>
    <ligand>
        <name>(2E)-4-hydroxy-3-methylbut-2-enyl diphosphate</name>
        <dbReference type="ChEBI" id="CHEBI:128753"/>
    </ligand>
</feature>
<keyword evidence="2 5" id="KW-0479">Metal-binding</keyword>
<feature type="binding site" evidence="5">
    <location>
        <position position="230"/>
    </location>
    <ligand>
        <name>isopentenyl diphosphate</name>
        <dbReference type="ChEBI" id="CHEBI:128769"/>
    </ligand>
</feature>
<comment type="pathway">
    <text evidence="5">Isoprenoid biosynthesis; isopentenyl diphosphate biosynthesis via DXP pathway; isopentenyl diphosphate from 1-deoxy-D-xylulose 5-phosphate: step 6/6.</text>
</comment>
<feature type="binding site" evidence="5">
    <location>
        <position position="81"/>
    </location>
    <ligand>
        <name>(2E)-4-hydroxy-3-methylbut-2-enyl diphosphate</name>
        <dbReference type="ChEBI" id="CHEBI:128753"/>
    </ligand>
</feature>
<evidence type="ECO:0000313" key="7">
    <source>
        <dbReference type="Proteomes" id="UP000539642"/>
    </source>
</evidence>
<comment type="pathway">
    <text evidence="5">Isoprenoid biosynthesis; dimethylallyl diphosphate biosynthesis; dimethylallyl diphosphate from (2E)-4-hydroxy-3-methylbutenyl diphosphate: step 1/1.</text>
</comment>
<protein>
    <recommendedName>
        <fullName evidence="5">4-hydroxy-3-methylbut-2-enyl diphosphate reductase</fullName>
        <shortName evidence="5">HMBPP reductase</shortName>
        <ecNumber evidence="5">1.17.7.4</ecNumber>
    </recommendedName>
</protein>
<evidence type="ECO:0000256" key="4">
    <source>
        <dbReference type="ARBA" id="ARBA00023014"/>
    </source>
</evidence>
<feature type="binding site" evidence="5">
    <location>
        <position position="230"/>
    </location>
    <ligand>
        <name>dimethylallyl diphosphate</name>
        <dbReference type="ChEBI" id="CHEBI:57623"/>
    </ligand>
</feature>
<feature type="binding site" evidence="5">
    <location>
        <position position="229"/>
    </location>
    <ligand>
        <name>dimethylallyl diphosphate</name>
        <dbReference type="ChEBI" id="CHEBI:57623"/>
    </ligand>
</feature>
<feature type="binding site" evidence="5">
    <location>
        <position position="131"/>
    </location>
    <ligand>
        <name>(2E)-4-hydroxy-3-methylbut-2-enyl diphosphate</name>
        <dbReference type="ChEBI" id="CHEBI:128753"/>
    </ligand>
</feature>
<proteinExistence type="inferred from homology"/>
<accession>A0A840UNX3</accession>
<feature type="binding site" evidence="5">
    <location>
        <position position="272"/>
    </location>
    <ligand>
        <name>dimethylallyl diphosphate</name>
        <dbReference type="ChEBI" id="CHEBI:57623"/>
    </ligand>
</feature>
<dbReference type="PANTHER" id="PTHR30426">
    <property type="entry name" value="4-HYDROXY-3-METHYLBUT-2-ENYL DIPHOSPHATE REDUCTASE"/>
    <property type="match status" value="1"/>
</dbReference>
<feature type="active site" description="Proton donor" evidence="5">
    <location>
        <position position="133"/>
    </location>
</feature>
<sequence length="314" mass="34323">MIQPTTSLEIILAQPRGFCAGVERAIETVRLTLIRYGAPVYVLHEIVHNLHVLNELEQLGAVFVEDLADIPTGGICIFSAHGVSRAVELAARQLGLKTVDATCPLVGSVHRMVEKYHGEGCDVLIIGHHGHPEVIGAAGRVADRVHVISSEHEARQCHVADPGKVAYVTQTTLSREDIVGIVEIFKERFPDIRGPASNICFATQNRQDAVKRLAQQTDLILVVGSKNSSNSNRLREVAERHGTHGHLIDDSSDLELGWFDGKRKIGITAGASAPERLVRGVVDWIQERRGATIAEMGGKKEHVHFDPAVVIERE</sequence>
<feature type="binding site" evidence="5">
    <location>
        <position position="81"/>
    </location>
    <ligand>
        <name>isopentenyl diphosphate</name>
        <dbReference type="ChEBI" id="CHEBI:128769"/>
    </ligand>
</feature>
<feature type="binding site" evidence="5">
    <location>
        <position position="228"/>
    </location>
    <ligand>
        <name>(2E)-4-hydroxy-3-methylbut-2-enyl diphosphate</name>
        <dbReference type="ChEBI" id="CHEBI:128753"/>
    </ligand>
</feature>
<reference evidence="6 7" key="1">
    <citation type="submission" date="2020-08" db="EMBL/GenBank/DDBJ databases">
        <title>Genomic Encyclopedia of Type Strains, Phase IV (KMG-IV): sequencing the most valuable type-strain genomes for metagenomic binning, comparative biology and taxonomic classification.</title>
        <authorList>
            <person name="Goeker M."/>
        </authorList>
    </citation>
    <scope>NUCLEOTIDE SEQUENCE [LARGE SCALE GENOMIC DNA]</scope>
    <source>
        <strain evidence="6 7">DSM 28570</strain>
    </source>
</reference>
<dbReference type="CDD" id="cd13944">
    <property type="entry name" value="lytB_ispH"/>
    <property type="match status" value="1"/>
</dbReference>
<feature type="binding site" evidence="5">
    <location>
        <position position="228"/>
    </location>
    <ligand>
        <name>isopentenyl diphosphate</name>
        <dbReference type="ChEBI" id="CHEBI:128769"/>
    </ligand>
</feature>
<dbReference type="Gene3D" id="3.40.50.11270">
    <property type="match status" value="1"/>
</dbReference>
<comment type="cofactor">
    <cofactor evidence="5">
        <name>[4Fe-4S] cluster</name>
        <dbReference type="ChEBI" id="CHEBI:49883"/>
    </cofactor>
    <text evidence="5">Binds 1 [4Fe-4S] cluster per subunit.</text>
</comment>
<dbReference type="GO" id="GO:0051745">
    <property type="term" value="F:4-hydroxy-3-methylbut-2-enyl diphosphate reductase activity"/>
    <property type="evidence" value="ECO:0007669"/>
    <property type="project" value="UniProtKB-UniRule"/>
</dbReference>
<comment type="function">
    <text evidence="5">Catalyzes the conversion of 1-hydroxy-2-methyl-2-(E)-butenyl 4-diphosphate (HMBPP) into a mixture of isopentenyl diphosphate (IPP) and dimethylallyl diphosphate (DMAPP). Acts in the terminal step of the DOXP/MEP pathway for isoprenoid precursor biosynthesis.</text>
</comment>
<feature type="binding site" evidence="5">
    <location>
        <position position="229"/>
    </location>
    <ligand>
        <name>(2E)-4-hydroxy-3-methylbut-2-enyl diphosphate</name>
        <dbReference type="ChEBI" id="CHEBI:128753"/>
    </ligand>
</feature>
<feature type="binding site" evidence="5">
    <location>
        <position position="272"/>
    </location>
    <ligand>
        <name>(2E)-4-hydroxy-3-methylbut-2-enyl diphosphate</name>
        <dbReference type="ChEBI" id="CHEBI:128753"/>
    </ligand>
</feature>
<dbReference type="InterPro" id="IPR003451">
    <property type="entry name" value="LytB/IspH"/>
</dbReference>
<evidence type="ECO:0000256" key="1">
    <source>
        <dbReference type="ARBA" id="ARBA00022485"/>
    </source>
</evidence>
<dbReference type="UniPathway" id="UPA00059">
    <property type="reaction ID" value="UER00105"/>
</dbReference>
<keyword evidence="3 5" id="KW-0408">Iron</keyword>
<feature type="binding site" evidence="5">
    <location>
        <position position="200"/>
    </location>
    <ligand>
        <name>[4Fe-4S] cluster</name>
        <dbReference type="ChEBI" id="CHEBI:49883"/>
    </ligand>
</feature>
<keyword evidence="7" id="KW-1185">Reference proteome</keyword>
<dbReference type="GO" id="GO:0016114">
    <property type="term" value="P:terpenoid biosynthetic process"/>
    <property type="evidence" value="ECO:0007669"/>
    <property type="project" value="UniProtKB-UniRule"/>
</dbReference>
<dbReference type="AlphaFoldDB" id="A0A840UNX3"/>
<keyword evidence="5 6" id="KW-0560">Oxidoreductase</keyword>
<dbReference type="GO" id="GO:0046872">
    <property type="term" value="F:metal ion binding"/>
    <property type="evidence" value="ECO:0007669"/>
    <property type="project" value="UniProtKB-KW"/>
</dbReference>
<comment type="similarity">
    <text evidence="5">Belongs to the IspH family.</text>
</comment>
<feature type="binding site" evidence="5">
    <location>
        <position position="103"/>
    </location>
    <ligand>
        <name>[4Fe-4S] cluster</name>
        <dbReference type="ChEBI" id="CHEBI:49883"/>
    </ligand>
</feature>
<keyword evidence="5" id="KW-0414">Isoprene biosynthesis</keyword>
<dbReference type="GO" id="GO:0019288">
    <property type="term" value="P:isopentenyl diphosphate biosynthetic process, methylerythritol 4-phosphate pathway"/>
    <property type="evidence" value="ECO:0007669"/>
    <property type="project" value="UniProtKB-UniRule"/>
</dbReference>
<evidence type="ECO:0000256" key="2">
    <source>
        <dbReference type="ARBA" id="ARBA00022723"/>
    </source>
</evidence>
<gene>
    <name evidence="5" type="primary">ispH</name>
    <name evidence="6" type="ORF">HNQ81_000233</name>
</gene>
<feature type="binding site" evidence="5">
    <location>
        <position position="171"/>
    </location>
    <ligand>
        <name>(2E)-4-hydroxy-3-methylbut-2-enyl diphosphate</name>
        <dbReference type="ChEBI" id="CHEBI:128753"/>
    </ligand>
</feature>
<name>A0A840UNX3_9BACT</name>
<feature type="binding site" evidence="5">
    <location>
        <position position="131"/>
    </location>
    <ligand>
        <name>dimethylallyl diphosphate</name>
        <dbReference type="ChEBI" id="CHEBI:57623"/>
    </ligand>
</feature>
<dbReference type="Pfam" id="PF02401">
    <property type="entry name" value="LYTB"/>
    <property type="match status" value="1"/>
</dbReference>
<feature type="binding site" evidence="5">
    <location>
        <position position="131"/>
    </location>
    <ligand>
        <name>isopentenyl diphosphate</name>
        <dbReference type="ChEBI" id="CHEBI:128769"/>
    </ligand>
</feature>
<feature type="binding site" evidence="5">
    <location>
        <position position="228"/>
    </location>
    <ligand>
        <name>dimethylallyl diphosphate</name>
        <dbReference type="ChEBI" id="CHEBI:57623"/>
    </ligand>
</feature>
<feature type="binding site" evidence="5">
    <location>
        <position position="19"/>
    </location>
    <ligand>
        <name>[4Fe-4S] cluster</name>
        <dbReference type="ChEBI" id="CHEBI:49883"/>
    </ligand>
</feature>
<dbReference type="GO" id="GO:0050992">
    <property type="term" value="P:dimethylallyl diphosphate biosynthetic process"/>
    <property type="evidence" value="ECO:0007669"/>
    <property type="project" value="UniProtKB-UniRule"/>
</dbReference>